<dbReference type="AlphaFoldDB" id="A0A8J2PGW5"/>
<feature type="non-terminal residue" evidence="2">
    <location>
        <position position="1"/>
    </location>
</feature>
<feature type="region of interest" description="Disordered" evidence="1">
    <location>
        <begin position="85"/>
        <end position="150"/>
    </location>
</feature>
<evidence type="ECO:0000313" key="2">
    <source>
        <dbReference type="EMBL" id="CAG7829468.1"/>
    </source>
</evidence>
<feature type="compositionally biased region" description="Low complexity" evidence="1">
    <location>
        <begin position="91"/>
        <end position="103"/>
    </location>
</feature>
<accession>A0A8J2PGW5</accession>
<evidence type="ECO:0000313" key="3">
    <source>
        <dbReference type="Proteomes" id="UP000708208"/>
    </source>
</evidence>
<organism evidence="2 3">
    <name type="scientific">Allacma fusca</name>
    <dbReference type="NCBI Taxonomy" id="39272"/>
    <lineage>
        <taxon>Eukaryota</taxon>
        <taxon>Metazoa</taxon>
        <taxon>Ecdysozoa</taxon>
        <taxon>Arthropoda</taxon>
        <taxon>Hexapoda</taxon>
        <taxon>Collembola</taxon>
        <taxon>Symphypleona</taxon>
        <taxon>Sminthuridae</taxon>
        <taxon>Allacma</taxon>
    </lineage>
</organism>
<evidence type="ECO:0000256" key="1">
    <source>
        <dbReference type="SAM" id="MobiDB-lite"/>
    </source>
</evidence>
<dbReference type="EMBL" id="CAJVCH010551605">
    <property type="protein sequence ID" value="CAG7829468.1"/>
    <property type="molecule type" value="Genomic_DNA"/>
</dbReference>
<gene>
    <name evidence="2" type="ORF">AFUS01_LOCUS39329</name>
</gene>
<reference evidence="2" key="1">
    <citation type="submission" date="2021-06" db="EMBL/GenBank/DDBJ databases">
        <authorList>
            <person name="Hodson N. C."/>
            <person name="Mongue J. A."/>
            <person name="Jaron S. K."/>
        </authorList>
    </citation>
    <scope>NUCLEOTIDE SEQUENCE</scope>
</reference>
<protein>
    <submittedName>
        <fullName evidence="2">Uncharacterized protein</fullName>
    </submittedName>
</protein>
<feature type="non-terminal residue" evidence="2">
    <location>
        <position position="150"/>
    </location>
</feature>
<dbReference type="Proteomes" id="UP000708208">
    <property type="component" value="Unassembled WGS sequence"/>
</dbReference>
<sequence length="150" mass="16543">KSSDASQTKIDHIKATVSNEKNLCDHLEGFLNGFPPNLSATNGGNRKESLLRIPTGERATNIQQRIPLASVTRSMQQLFEQEKMKYLQKKSQVSESSSSSSCDSTDDSDQRLNEVTDHGDGNCRQNHVPSFSPAVVPPEGLMTHSSSRRK</sequence>
<proteinExistence type="predicted"/>
<name>A0A8J2PGW5_9HEXA</name>
<feature type="compositionally biased region" description="Basic and acidic residues" evidence="1">
    <location>
        <begin position="108"/>
        <end position="121"/>
    </location>
</feature>
<comment type="caution">
    <text evidence="2">The sequence shown here is derived from an EMBL/GenBank/DDBJ whole genome shotgun (WGS) entry which is preliminary data.</text>
</comment>
<keyword evidence="3" id="KW-1185">Reference proteome</keyword>